<evidence type="ECO:0000256" key="1">
    <source>
        <dbReference type="SAM" id="SignalP"/>
    </source>
</evidence>
<protein>
    <recommendedName>
        <fullName evidence="4">FecR protein domain-containing protein</fullName>
    </recommendedName>
</protein>
<keyword evidence="1" id="KW-0732">Signal</keyword>
<dbReference type="EMBL" id="SACT01000004">
    <property type="protein sequence ID" value="RVT50880.1"/>
    <property type="molecule type" value="Genomic_DNA"/>
</dbReference>
<dbReference type="AlphaFoldDB" id="A0A3S2VWH8"/>
<feature type="chain" id="PRO_5018692462" description="FecR protein domain-containing protein" evidence="1">
    <location>
        <begin position="31"/>
        <end position="133"/>
    </location>
</feature>
<organism evidence="2 3">
    <name type="scientific">Rubrivivax albus</name>
    <dbReference type="NCBI Taxonomy" id="2499835"/>
    <lineage>
        <taxon>Bacteria</taxon>
        <taxon>Pseudomonadati</taxon>
        <taxon>Pseudomonadota</taxon>
        <taxon>Betaproteobacteria</taxon>
        <taxon>Burkholderiales</taxon>
        <taxon>Sphaerotilaceae</taxon>
        <taxon>Rubrivivax</taxon>
    </lineage>
</organism>
<dbReference type="Proteomes" id="UP000288178">
    <property type="component" value="Unassembled WGS sequence"/>
</dbReference>
<feature type="signal peptide" evidence="1">
    <location>
        <begin position="1"/>
        <end position="30"/>
    </location>
</feature>
<comment type="caution">
    <text evidence="2">The sequence shown here is derived from an EMBL/GenBank/DDBJ whole genome shotgun (WGS) entry which is preliminary data.</text>
</comment>
<reference evidence="2 3" key="1">
    <citation type="submission" date="2019-01" db="EMBL/GenBank/DDBJ databases">
        <authorList>
            <person name="Chen W.-M."/>
        </authorList>
    </citation>
    <scope>NUCLEOTIDE SEQUENCE [LARGE SCALE GENOMIC DNA]</scope>
    <source>
        <strain evidence="2 3">ICH-3</strain>
    </source>
</reference>
<gene>
    <name evidence="2" type="ORF">ENE75_13820</name>
</gene>
<proteinExistence type="predicted"/>
<evidence type="ECO:0000313" key="3">
    <source>
        <dbReference type="Proteomes" id="UP000288178"/>
    </source>
</evidence>
<evidence type="ECO:0008006" key="4">
    <source>
        <dbReference type="Google" id="ProtNLM"/>
    </source>
</evidence>
<evidence type="ECO:0000313" key="2">
    <source>
        <dbReference type="EMBL" id="RVT50880.1"/>
    </source>
</evidence>
<sequence>MSRPALRILTATVVALAVSPLAVLPLAAQAAEPMQVEITTPRVALPDSATFSAMTGDFALGDGRTLRVMRPGLHLMVAFDGGWARTVEPVGEHRFASPDGRLEVAFDPGLDSLRVIENRRVTVAVRGADTTLR</sequence>
<accession>A0A3S2VWH8</accession>
<keyword evidence="3" id="KW-1185">Reference proteome</keyword>
<name>A0A3S2VWH8_9BURK</name>
<dbReference type="RefSeq" id="WP_128198906.1">
    <property type="nucleotide sequence ID" value="NZ_SACT01000004.1"/>
</dbReference>